<dbReference type="CDD" id="cd14014">
    <property type="entry name" value="STKc_PknB_like"/>
    <property type="match status" value="1"/>
</dbReference>
<evidence type="ECO:0000259" key="9">
    <source>
        <dbReference type="PROSITE" id="PS50011"/>
    </source>
</evidence>
<evidence type="ECO:0000313" key="10">
    <source>
        <dbReference type="EMBL" id="KAG7374849.1"/>
    </source>
</evidence>
<keyword evidence="1 10" id="KW-0723">Serine/threonine-protein kinase</keyword>
<keyword evidence="3 7" id="KW-0547">Nucleotide-binding</keyword>
<evidence type="ECO:0000256" key="8">
    <source>
        <dbReference type="PIRSR" id="PIRSR630616-3"/>
    </source>
</evidence>
<protein>
    <submittedName>
        <fullName evidence="10">Serine/threonine protein kinase</fullName>
    </submittedName>
</protein>
<dbReference type="InterPro" id="IPR000719">
    <property type="entry name" value="Prot_kinase_dom"/>
</dbReference>
<gene>
    <name evidence="10" type="ORF">IV203_013944</name>
</gene>
<evidence type="ECO:0000256" key="3">
    <source>
        <dbReference type="ARBA" id="ARBA00022741"/>
    </source>
</evidence>
<dbReference type="InterPro" id="IPR030616">
    <property type="entry name" value="Aur-like"/>
</dbReference>
<name>A0A9K3QAF6_9STRA</name>
<evidence type="ECO:0000256" key="1">
    <source>
        <dbReference type="ARBA" id="ARBA00022527"/>
    </source>
</evidence>
<keyword evidence="4 10" id="KW-0418">Kinase</keyword>
<evidence type="ECO:0000256" key="7">
    <source>
        <dbReference type="PIRSR" id="PIRSR630616-2"/>
    </source>
</evidence>
<organism evidence="10 11">
    <name type="scientific">Nitzschia inconspicua</name>
    <dbReference type="NCBI Taxonomy" id="303405"/>
    <lineage>
        <taxon>Eukaryota</taxon>
        <taxon>Sar</taxon>
        <taxon>Stramenopiles</taxon>
        <taxon>Ochrophyta</taxon>
        <taxon>Bacillariophyta</taxon>
        <taxon>Bacillariophyceae</taxon>
        <taxon>Bacillariophycidae</taxon>
        <taxon>Bacillariales</taxon>
        <taxon>Bacillariaceae</taxon>
        <taxon>Nitzschia</taxon>
    </lineage>
</organism>
<feature type="active site" description="Proton acceptor" evidence="6">
    <location>
        <position position="278"/>
    </location>
</feature>
<dbReference type="GO" id="GO:0005524">
    <property type="term" value="F:ATP binding"/>
    <property type="evidence" value="ECO:0007669"/>
    <property type="project" value="UniProtKB-KW"/>
</dbReference>
<reference evidence="10" key="1">
    <citation type="journal article" date="2021" name="Sci. Rep.">
        <title>Diploid genomic architecture of Nitzschia inconspicua, an elite biomass production diatom.</title>
        <authorList>
            <person name="Oliver A."/>
            <person name="Podell S."/>
            <person name="Pinowska A."/>
            <person name="Traller J.C."/>
            <person name="Smith S.R."/>
            <person name="McClure R."/>
            <person name="Beliaev A."/>
            <person name="Bohutskyi P."/>
            <person name="Hill E.A."/>
            <person name="Rabines A."/>
            <person name="Zheng H."/>
            <person name="Allen L.Z."/>
            <person name="Kuo A."/>
            <person name="Grigoriev I.V."/>
            <person name="Allen A.E."/>
            <person name="Hazlebeck D."/>
            <person name="Allen E.E."/>
        </authorList>
    </citation>
    <scope>NUCLEOTIDE SEQUENCE</scope>
    <source>
        <strain evidence="10">Hildebrandi</strain>
    </source>
</reference>
<dbReference type="Pfam" id="PF00069">
    <property type="entry name" value="Pkinase"/>
    <property type="match status" value="1"/>
</dbReference>
<dbReference type="PROSITE" id="PS50011">
    <property type="entry name" value="PROTEIN_KINASE_DOM"/>
    <property type="match status" value="1"/>
</dbReference>
<accession>A0A9K3QAF6</accession>
<evidence type="ECO:0000256" key="5">
    <source>
        <dbReference type="ARBA" id="ARBA00022840"/>
    </source>
</evidence>
<dbReference type="AlphaFoldDB" id="A0A9K3QAF6"/>
<feature type="binding site" evidence="7">
    <location>
        <position position="305"/>
    </location>
    <ligand>
        <name>ATP</name>
        <dbReference type="ChEBI" id="CHEBI:30616"/>
    </ligand>
</feature>
<evidence type="ECO:0000256" key="4">
    <source>
        <dbReference type="ARBA" id="ARBA00022777"/>
    </source>
</evidence>
<evidence type="ECO:0000256" key="6">
    <source>
        <dbReference type="PIRSR" id="PIRSR630616-1"/>
    </source>
</evidence>
<sequence>MKGPTPLKDLKPSQSTTIKRRQVLQDVDLNRIVHVVESKEKTIISKKSVSASSTVTSSEYSNSSDFIFRDIFSHVENLTGTAVSDVASHHYVVSNKDKKEQEFRLVCIQRCSEEFDEQNDDEEDEDNNFLQPWSMNDFEIVQRLGSGAAGTVFRARERQSSYEVAIKVQRSNEDALCEMDVHIDLEHPAIVKMIDYFYTSDVDAFNCGNDQLEIDWGDQDGEHSEFLVFILELCQESLFDTIQNRPERYIPEFQAASMFHDIFDALQTVHSQGIIHCDVKSLNLLVTHDTAINGGSSTPQLKLADFGMAVRKEDREVVGGSYTYMAPEHLMAWKKSSDEFDHRCDIYSLGVVLYETLTGYMPYQVVENDQDYEELWANGLENEPILDLRQLDDWTVKETIYIPPPIFPEHVSEEAQDLIERMMRTRPDDRISLEQAWEHPWFVLRQQG</sequence>
<reference evidence="10" key="2">
    <citation type="submission" date="2021-04" db="EMBL/GenBank/DDBJ databases">
        <authorList>
            <person name="Podell S."/>
        </authorList>
    </citation>
    <scope>NUCLEOTIDE SEQUENCE</scope>
    <source>
        <strain evidence="10">Hildebrandi</strain>
    </source>
</reference>
<dbReference type="SMART" id="SM00220">
    <property type="entry name" value="S_TKc"/>
    <property type="match status" value="1"/>
</dbReference>
<keyword evidence="11" id="KW-1185">Reference proteome</keyword>
<feature type="cross-link" description="Glycyl lysine isopeptide (Lys-Gly) (interchain with G-Cter in SUMO2)" evidence="8">
    <location>
        <position position="280"/>
    </location>
</feature>
<keyword evidence="5 7" id="KW-0067">ATP-binding</keyword>
<dbReference type="InterPro" id="IPR008271">
    <property type="entry name" value="Ser/Thr_kinase_AS"/>
</dbReference>
<feature type="domain" description="Protein kinase" evidence="9">
    <location>
        <begin position="138"/>
        <end position="442"/>
    </location>
</feature>
<comment type="caution">
    <text evidence="10">The sequence shown here is derived from an EMBL/GenBank/DDBJ whole genome shotgun (WGS) entry which is preliminary data.</text>
</comment>
<feature type="binding site" evidence="7">
    <location>
        <position position="167"/>
    </location>
    <ligand>
        <name>ATP</name>
        <dbReference type="ChEBI" id="CHEBI:30616"/>
    </ligand>
</feature>
<dbReference type="Proteomes" id="UP000693970">
    <property type="component" value="Unassembled WGS sequence"/>
</dbReference>
<dbReference type="EMBL" id="JAGRRH010000001">
    <property type="protein sequence ID" value="KAG7374849.1"/>
    <property type="molecule type" value="Genomic_DNA"/>
</dbReference>
<dbReference type="OrthoDB" id="48061at2759"/>
<dbReference type="GO" id="GO:0004674">
    <property type="term" value="F:protein serine/threonine kinase activity"/>
    <property type="evidence" value="ECO:0007669"/>
    <property type="project" value="UniProtKB-KW"/>
</dbReference>
<evidence type="ECO:0000313" key="11">
    <source>
        <dbReference type="Proteomes" id="UP000693970"/>
    </source>
</evidence>
<dbReference type="PROSITE" id="PS00108">
    <property type="entry name" value="PROTEIN_KINASE_ST"/>
    <property type="match status" value="1"/>
</dbReference>
<dbReference type="PANTHER" id="PTHR24350">
    <property type="entry name" value="SERINE/THREONINE-PROTEIN KINASE IAL-RELATED"/>
    <property type="match status" value="1"/>
</dbReference>
<evidence type="ECO:0000256" key="2">
    <source>
        <dbReference type="ARBA" id="ARBA00022679"/>
    </source>
</evidence>
<keyword evidence="2" id="KW-0808">Transferase</keyword>
<proteinExistence type="predicted"/>